<comment type="caution">
    <text evidence="11">The sequence shown here is derived from an EMBL/GenBank/DDBJ whole genome shotgun (WGS) entry which is preliminary data.</text>
</comment>
<feature type="transmembrane region" description="Helical" evidence="10">
    <location>
        <begin position="37"/>
        <end position="58"/>
    </location>
</feature>
<comment type="similarity">
    <text evidence="2">Belongs to the polyprenol kinase family.</text>
</comment>
<gene>
    <name evidence="11" type="ORF">BSL78_19482</name>
</gene>
<keyword evidence="9 10" id="KW-0472">Membrane</keyword>
<protein>
    <recommendedName>
        <fullName evidence="3">dolichol kinase</fullName>
        <ecNumber evidence="3">2.7.1.108</ecNumber>
    </recommendedName>
</protein>
<keyword evidence="7" id="KW-0256">Endoplasmic reticulum</keyword>
<evidence type="ECO:0000256" key="2">
    <source>
        <dbReference type="ARBA" id="ARBA00010794"/>
    </source>
</evidence>
<dbReference type="InterPro" id="IPR032974">
    <property type="entry name" value="Polypren_kinase"/>
</dbReference>
<evidence type="ECO:0000256" key="7">
    <source>
        <dbReference type="ARBA" id="ARBA00022824"/>
    </source>
</evidence>
<dbReference type="GO" id="GO:0004168">
    <property type="term" value="F:dolichol kinase activity"/>
    <property type="evidence" value="ECO:0007669"/>
    <property type="project" value="UniProtKB-EC"/>
</dbReference>
<dbReference type="PANTHER" id="PTHR13205">
    <property type="entry name" value="TRANSMEMBRANE PROTEIN 15-RELATED"/>
    <property type="match status" value="1"/>
</dbReference>
<evidence type="ECO:0000256" key="4">
    <source>
        <dbReference type="ARBA" id="ARBA00022679"/>
    </source>
</evidence>
<dbReference type="Proteomes" id="UP000230750">
    <property type="component" value="Unassembled WGS sequence"/>
</dbReference>
<sequence length="334" mass="36834">MSSKTELVLFDTVFLLAIVLEMLITPEDITAVTNWKFRQKSSLGLITGALLIPMALVAHGNQQCGSNLMCYYQLPSLAVTVSLLITVSIGQNLLQRFRIWLSSALVLAGTFIVSFILMRFPQQFVEYAVFLIGGSVLGLSLLCHLMNSLPESFSLGEAMIISQGLTVLSLEVIKDFASPVTSSQKFGACLQVLVAGTINVGFLLRPVCNRIFQNQSIRTDKVNQHNKSTDLSWSGSIYFYLIFAGVNFFALFPWLGFQIKEFPVFYGLKFMFGSRDRVFLMTGWLVLVTLAIAVVGTTTSSSTVVRKYFHLIATGTFVSGLYYDPELICLASAG</sequence>
<feature type="transmembrane region" description="Helical" evidence="10">
    <location>
        <begin position="185"/>
        <end position="204"/>
    </location>
</feature>
<comment type="subcellular location">
    <subcellularLocation>
        <location evidence="1">Endoplasmic reticulum membrane</location>
        <topology evidence="1">Multi-pass membrane protein</topology>
    </subcellularLocation>
</comment>
<dbReference type="OrthoDB" id="377083at2759"/>
<keyword evidence="5 10" id="KW-0812">Transmembrane</keyword>
<dbReference type="EC" id="2.7.1.108" evidence="3"/>
<dbReference type="GO" id="GO:0043048">
    <property type="term" value="P:dolichyl monophosphate biosynthetic process"/>
    <property type="evidence" value="ECO:0007669"/>
    <property type="project" value="TreeGrafter"/>
</dbReference>
<dbReference type="PANTHER" id="PTHR13205:SF15">
    <property type="entry name" value="DOLICHOL KINASE"/>
    <property type="match status" value="1"/>
</dbReference>
<evidence type="ECO:0000256" key="5">
    <source>
        <dbReference type="ARBA" id="ARBA00022692"/>
    </source>
</evidence>
<keyword evidence="8 10" id="KW-1133">Transmembrane helix</keyword>
<evidence type="ECO:0000256" key="8">
    <source>
        <dbReference type="ARBA" id="ARBA00022989"/>
    </source>
</evidence>
<accession>A0A2G8K6R9</accession>
<feature type="transmembrane region" description="Helical" evidence="10">
    <location>
        <begin position="7"/>
        <end position="25"/>
    </location>
</feature>
<evidence type="ECO:0000256" key="10">
    <source>
        <dbReference type="SAM" id="Phobius"/>
    </source>
</evidence>
<proteinExistence type="inferred from homology"/>
<evidence type="ECO:0000256" key="1">
    <source>
        <dbReference type="ARBA" id="ARBA00004477"/>
    </source>
</evidence>
<feature type="transmembrane region" description="Helical" evidence="10">
    <location>
        <begin position="97"/>
        <end position="117"/>
    </location>
</feature>
<dbReference type="GO" id="GO:0005789">
    <property type="term" value="C:endoplasmic reticulum membrane"/>
    <property type="evidence" value="ECO:0007669"/>
    <property type="project" value="UniProtKB-SubCell"/>
</dbReference>
<organism evidence="11 12">
    <name type="scientific">Stichopus japonicus</name>
    <name type="common">Sea cucumber</name>
    <dbReference type="NCBI Taxonomy" id="307972"/>
    <lineage>
        <taxon>Eukaryota</taxon>
        <taxon>Metazoa</taxon>
        <taxon>Echinodermata</taxon>
        <taxon>Eleutherozoa</taxon>
        <taxon>Echinozoa</taxon>
        <taxon>Holothuroidea</taxon>
        <taxon>Aspidochirotacea</taxon>
        <taxon>Aspidochirotida</taxon>
        <taxon>Stichopodidae</taxon>
        <taxon>Apostichopus</taxon>
    </lineage>
</organism>
<keyword evidence="12" id="KW-1185">Reference proteome</keyword>
<dbReference type="EMBL" id="MRZV01000834">
    <property type="protein sequence ID" value="PIK43672.1"/>
    <property type="molecule type" value="Genomic_DNA"/>
</dbReference>
<evidence type="ECO:0000256" key="9">
    <source>
        <dbReference type="ARBA" id="ARBA00023136"/>
    </source>
</evidence>
<feature type="transmembrane region" description="Helical" evidence="10">
    <location>
        <begin position="278"/>
        <end position="296"/>
    </location>
</feature>
<keyword evidence="6 11" id="KW-0418">Kinase</keyword>
<evidence type="ECO:0000313" key="11">
    <source>
        <dbReference type="EMBL" id="PIK43672.1"/>
    </source>
</evidence>
<reference evidence="11 12" key="1">
    <citation type="journal article" date="2017" name="PLoS Biol.">
        <title>The sea cucumber genome provides insights into morphological evolution and visceral regeneration.</title>
        <authorList>
            <person name="Zhang X."/>
            <person name="Sun L."/>
            <person name="Yuan J."/>
            <person name="Sun Y."/>
            <person name="Gao Y."/>
            <person name="Zhang L."/>
            <person name="Li S."/>
            <person name="Dai H."/>
            <person name="Hamel J.F."/>
            <person name="Liu C."/>
            <person name="Yu Y."/>
            <person name="Liu S."/>
            <person name="Lin W."/>
            <person name="Guo K."/>
            <person name="Jin S."/>
            <person name="Xu P."/>
            <person name="Storey K.B."/>
            <person name="Huan P."/>
            <person name="Zhang T."/>
            <person name="Zhou Y."/>
            <person name="Zhang J."/>
            <person name="Lin C."/>
            <person name="Li X."/>
            <person name="Xing L."/>
            <person name="Huo D."/>
            <person name="Sun M."/>
            <person name="Wang L."/>
            <person name="Mercier A."/>
            <person name="Li F."/>
            <person name="Yang H."/>
            <person name="Xiang J."/>
        </authorList>
    </citation>
    <scope>NUCLEOTIDE SEQUENCE [LARGE SCALE GENOMIC DNA]</scope>
    <source>
        <strain evidence="11">Shaxun</strain>
        <tissue evidence="11">Muscle</tissue>
    </source>
</reference>
<name>A0A2G8K6R9_STIJA</name>
<keyword evidence="4" id="KW-0808">Transferase</keyword>
<evidence type="ECO:0000256" key="6">
    <source>
        <dbReference type="ARBA" id="ARBA00022777"/>
    </source>
</evidence>
<dbReference type="STRING" id="307972.A0A2G8K6R9"/>
<feature type="non-terminal residue" evidence="11">
    <location>
        <position position="334"/>
    </location>
</feature>
<dbReference type="AlphaFoldDB" id="A0A2G8K6R9"/>
<feature type="transmembrane region" description="Helical" evidence="10">
    <location>
        <begin position="70"/>
        <end position="91"/>
    </location>
</feature>
<feature type="transmembrane region" description="Helical" evidence="10">
    <location>
        <begin position="124"/>
        <end position="147"/>
    </location>
</feature>
<evidence type="ECO:0000256" key="3">
    <source>
        <dbReference type="ARBA" id="ARBA00012132"/>
    </source>
</evidence>
<evidence type="ECO:0000313" key="12">
    <source>
        <dbReference type="Proteomes" id="UP000230750"/>
    </source>
</evidence>
<feature type="transmembrane region" description="Helical" evidence="10">
    <location>
        <begin position="237"/>
        <end position="257"/>
    </location>
</feature>